<dbReference type="AlphaFoldDB" id="A0A843V4M7"/>
<feature type="non-terminal residue" evidence="2">
    <location>
        <position position="1"/>
    </location>
</feature>
<accession>A0A843V4M7</accession>
<dbReference type="Proteomes" id="UP000652761">
    <property type="component" value="Unassembled WGS sequence"/>
</dbReference>
<proteinExistence type="predicted"/>
<feature type="compositionally biased region" description="Polar residues" evidence="1">
    <location>
        <begin position="1"/>
        <end position="10"/>
    </location>
</feature>
<name>A0A843V4M7_COLES</name>
<feature type="compositionally biased region" description="Low complexity" evidence="1">
    <location>
        <begin position="16"/>
        <end position="31"/>
    </location>
</feature>
<organism evidence="2 3">
    <name type="scientific">Colocasia esculenta</name>
    <name type="common">Wild taro</name>
    <name type="synonym">Arum esculentum</name>
    <dbReference type="NCBI Taxonomy" id="4460"/>
    <lineage>
        <taxon>Eukaryota</taxon>
        <taxon>Viridiplantae</taxon>
        <taxon>Streptophyta</taxon>
        <taxon>Embryophyta</taxon>
        <taxon>Tracheophyta</taxon>
        <taxon>Spermatophyta</taxon>
        <taxon>Magnoliopsida</taxon>
        <taxon>Liliopsida</taxon>
        <taxon>Araceae</taxon>
        <taxon>Aroideae</taxon>
        <taxon>Colocasieae</taxon>
        <taxon>Colocasia</taxon>
    </lineage>
</organism>
<evidence type="ECO:0000256" key="1">
    <source>
        <dbReference type="SAM" id="MobiDB-lite"/>
    </source>
</evidence>
<keyword evidence="3" id="KW-1185">Reference proteome</keyword>
<gene>
    <name evidence="2" type="ORF">Taro_022774</name>
</gene>
<feature type="region of interest" description="Disordered" evidence="1">
    <location>
        <begin position="1"/>
        <end position="34"/>
    </location>
</feature>
<evidence type="ECO:0000313" key="3">
    <source>
        <dbReference type="Proteomes" id="UP000652761"/>
    </source>
</evidence>
<reference evidence="2" key="1">
    <citation type="submission" date="2017-07" db="EMBL/GenBank/DDBJ databases">
        <title>Taro Niue Genome Assembly and Annotation.</title>
        <authorList>
            <person name="Atibalentja N."/>
            <person name="Keating K."/>
            <person name="Fields C.J."/>
        </authorList>
    </citation>
    <scope>NUCLEOTIDE SEQUENCE</scope>
    <source>
        <strain evidence="2">Niue_2</strain>
        <tissue evidence="2">Leaf</tissue>
    </source>
</reference>
<protein>
    <submittedName>
        <fullName evidence="2">Uncharacterized protein</fullName>
    </submittedName>
</protein>
<dbReference type="EMBL" id="NMUH01001218">
    <property type="protein sequence ID" value="MQL90186.1"/>
    <property type="molecule type" value="Genomic_DNA"/>
</dbReference>
<sequence>SLFSGVPQSQSERRGPIPSGASSSSLSFSALPPVPSPPPLEQVLVFCMGFSSSVKLIICSYELLMDGKLGVHLWVI</sequence>
<evidence type="ECO:0000313" key="2">
    <source>
        <dbReference type="EMBL" id="MQL90186.1"/>
    </source>
</evidence>
<comment type="caution">
    <text evidence="2">The sequence shown here is derived from an EMBL/GenBank/DDBJ whole genome shotgun (WGS) entry which is preliminary data.</text>
</comment>